<dbReference type="RefSeq" id="XP_013771967.1">
    <property type="nucleotide sequence ID" value="XM_013916513.2"/>
</dbReference>
<dbReference type="Pfam" id="PF01163">
    <property type="entry name" value="RIO1"/>
    <property type="match status" value="1"/>
</dbReference>
<dbReference type="SUPFAM" id="SSF56112">
    <property type="entry name" value="Protein kinase-like (PK-like)"/>
    <property type="match status" value="1"/>
</dbReference>
<proteinExistence type="inferred from homology"/>
<keyword evidence="2 11" id="KW-0723">Serine/threonine-protein kinase</keyword>
<keyword evidence="6 11" id="KW-0418">Kinase</keyword>
<evidence type="ECO:0000256" key="12">
    <source>
        <dbReference type="SAM" id="MobiDB-lite"/>
    </source>
</evidence>
<dbReference type="Proteomes" id="UP000694941">
    <property type="component" value="Unplaced"/>
</dbReference>
<evidence type="ECO:0000256" key="7">
    <source>
        <dbReference type="ARBA" id="ARBA00022840"/>
    </source>
</evidence>
<evidence type="ECO:0000256" key="4">
    <source>
        <dbReference type="ARBA" id="ARBA00022723"/>
    </source>
</evidence>
<accession>A0ABM1AZY9</accession>
<keyword evidence="8 11" id="KW-0460">Magnesium</keyword>
<dbReference type="InterPro" id="IPR051272">
    <property type="entry name" value="RIO-type_Ser/Thr_kinase"/>
</dbReference>
<keyword evidence="14" id="KW-1185">Reference proteome</keyword>
<evidence type="ECO:0000256" key="10">
    <source>
        <dbReference type="ARBA" id="ARBA00048679"/>
    </source>
</evidence>
<dbReference type="Gene3D" id="1.10.510.10">
    <property type="entry name" value="Transferase(Phosphotransferase) domain 1"/>
    <property type="match status" value="1"/>
</dbReference>
<dbReference type="RefSeq" id="XP_013771966.1">
    <property type="nucleotide sequence ID" value="XM_013916512.2"/>
</dbReference>
<evidence type="ECO:0000313" key="16">
    <source>
        <dbReference type="RefSeq" id="XP_013771967.1"/>
    </source>
</evidence>
<dbReference type="InterPro" id="IPR018934">
    <property type="entry name" value="RIO_dom"/>
</dbReference>
<comment type="catalytic activity">
    <reaction evidence="9 11">
        <text>L-threonyl-[protein] + ATP = O-phospho-L-threonyl-[protein] + ADP + H(+)</text>
        <dbReference type="Rhea" id="RHEA:46608"/>
        <dbReference type="Rhea" id="RHEA-COMP:11060"/>
        <dbReference type="Rhea" id="RHEA-COMP:11605"/>
        <dbReference type="ChEBI" id="CHEBI:15378"/>
        <dbReference type="ChEBI" id="CHEBI:30013"/>
        <dbReference type="ChEBI" id="CHEBI:30616"/>
        <dbReference type="ChEBI" id="CHEBI:61977"/>
        <dbReference type="ChEBI" id="CHEBI:456216"/>
        <dbReference type="EC" id="2.7.11.1"/>
    </reaction>
</comment>
<protein>
    <recommendedName>
        <fullName evidence="11">Serine/threonine-protein kinase RIO3</fullName>
        <ecNumber evidence="11">2.7.11.1</ecNumber>
    </recommendedName>
</protein>
<comment type="similarity">
    <text evidence="1 11">Belongs to the protein kinase superfamily. RIO-type Ser/Thr kinase family.</text>
</comment>
<comment type="catalytic activity">
    <reaction evidence="10 11">
        <text>L-seryl-[protein] + ATP = O-phospho-L-seryl-[protein] + ADP + H(+)</text>
        <dbReference type="Rhea" id="RHEA:17989"/>
        <dbReference type="Rhea" id="RHEA-COMP:9863"/>
        <dbReference type="Rhea" id="RHEA-COMP:11604"/>
        <dbReference type="ChEBI" id="CHEBI:15378"/>
        <dbReference type="ChEBI" id="CHEBI:29999"/>
        <dbReference type="ChEBI" id="CHEBI:30616"/>
        <dbReference type="ChEBI" id="CHEBI:83421"/>
        <dbReference type="ChEBI" id="CHEBI:456216"/>
        <dbReference type="EC" id="2.7.11.1"/>
    </reaction>
</comment>
<keyword evidence="7" id="KW-0067">ATP-binding</keyword>
<dbReference type="InterPro" id="IPR018935">
    <property type="entry name" value="RIO_kinase_CS"/>
</dbReference>
<sequence>MEAPVLVSNTSSQPMPDSKPSPWGMPAVTVEPVSFAEVMSEQLACSLHQDEENQMEKSMSHTLEDLEVWDQTEGSTDCSNDLILAHLLQMEYDREHDVCLVRQEQKFNGSSKVSVSFNNYRRLPREMLFDSDEDDDEEIGAQHWDMFEKAEKSSPAIGRSGFTRHGGEITTKHDPIICSHRNACRVMEFPPGFLTGDGGSFDMKLSNHVYNKLKVHSYAEQRRAARLHDKKEKSTAEHSLDPKTRLILYKLVNQEVLEGVNGCISVGKEASVFHAWGGKPADQIVPGECAIKAFKTTLSEFKNRDKYIRDDYRFRERFNKQNPRKVIHMWAEKEMHNLTRIRKAGLPCPEVVALKKHVLVMTFIGSDQKPAPKLKEAKLSLEQFNQAYSQTVEVVKRLYKDCHLVHADLSEYNLLWHNSQVWVIDVSQAVEPNHPRALEFLLRDCTNISTFFKKQGVGDVMGPKELFTLVSGLQLPGEGAELLSEIQNYERDEEILAHGCSDKSDYFEILFSKVQTQNT</sequence>
<evidence type="ECO:0000256" key="5">
    <source>
        <dbReference type="ARBA" id="ARBA00022741"/>
    </source>
</evidence>
<gene>
    <name evidence="15 16" type="primary">LOC106457127</name>
</gene>
<dbReference type="InterPro" id="IPR017406">
    <property type="entry name" value="Ser/Thr_kinase_Rio3"/>
</dbReference>
<evidence type="ECO:0000256" key="6">
    <source>
        <dbReference type="ARBA" id="ARBA00022777"/>
    </source>
</evidence>
<evidence type="ECO:0000256" key="11">
    <source>
        <dbReference type="PIRNR" id="PIRNR038146"/>
    </source>
</evidence>
<reference evidence="15 16" key="1">
    <citation type="submission" date="2025-05" db="UniProtKB">
        <authorList>
            <consortium name="RefSeq"/>
        </authorList>
    </citation>
    <scope>IDENTIFICATION</scope>
    <source>
        <tissue evidence="15 16">Muscle</tissue>
    </source>
</reference>
<dbReference type="SMART" id="SM00090">
    <property type="entry name" value="RIO"/>
    <property type="match status" value="1"/>
</dbReference>
<evidence type="ECO:0000256" key="3">
    <source>
        <dbReference type="ARBA" id="ARBA00022679"/>
    </source>
</evidence>
<keyword evidence="4 11" id="KW-0479">Metal-binding</keyword>
<evidence type="ECO:0000256" key="8">
    <source>
        <dbReference type="ARBA" id="ARBA00022842"/>
    </source>
</evidence>
<evidence type="ECO:0000256" key="2">
    <source>
        <dbReference type="ARBA" id="ARBA00022527"/>
    </source>
</evidence>
<dbReference type="CDD" id="cd05146">
    <property type="entry name" value="RIO3_euk"/>
    <property type="match status" value="1"/>
</dbReference>
<dbReference type="GeneID" id="106457127"/>
<keyword evidence="3 11" id="KW-0808">Transferase</keyword>
<evidence type="ECO:0000256" key="1">
    <source>
        <dbReference type="ARBA" id="ARBA00009196"/>
    </source>
</evidence>
<evidence type="ECO:0000313" key="14">
    <source>
        <dbReference type="Proteomes" id="UP000694941"/>
    </source>
</evidence>
<dbReference type="PIRSF" id="PIRSF038146">
    <property type="entry name" value="Ser/Thr_PK_RIO3"/>
    <property type="match status" value="1"/>
</dbReference>
<evidence type="ECO:0000256" key="9">
    <source>
        <dbReference type="ARBA" id="ARBA00047899"/>
    </source>
</evidence>
<keyword evidence="5 11" id="KW-0547">Nucleotide-binding</keyword>
<evidence type="ECO:0000313" key="15">
    <source>
        <dbReference type="RefSeq" id="XP_013771966.1"/>
    </source>
</evidence>
<feature type="domain" description="RIO kinase" evidence="13">
    <location>
        <begin position="229"/>
        <end position="472"/>
    </location>
</feature>
<dbReference type="InterPro" id="IPR000687">
    <property type="entry name" value="RIO_kinase"/>
</dbReference>
<dbReference type="PANTHER" id="PTHR45723">
    <property type="entry name" value="SERINE/THREONINE-PROTEIN KINASE RIO1"/>
    <property type="match status" value="1"/>
</dbReference>
<dbReference type="PROSITE" id="PS01245">
    <property type="entry name" value="RIO1"/>
    <property type="match status" value="1"/>
</dbReference>
<feature type="region of interest" description="Disordered" evidence="12">
    <location>
        <begin position="1"/>
        <end position="23"/>
    </location>
</feature>
<dbReference type="Gene3D" id="3.30.200.20">
    <property type="entry name" value="Phosphorylase Kinase, domain 1"/>
    <property type="match status" value="1"/>
</dbReference>
<name>A0ABM1AZY9_LIMPO</name>
<comment type="cofactor">
    <cofactor evidence="11">
        <name>Mg(2+)</name>
        <dbReference type="ChEBI" id="CHEBI:18420"/>
    </cofactor>
</comment>
<evidence type="ECO:0000259" key="13">
    <source>
        <dbReference type="SMART" id="SM00090"/>
    </source>
</evidence>
<dbReference type="EC" id="2.7.11.1" evidence="11"/>
<dbReference type="InterPro" id="IPR011009">
    <property type="entry name" value="Kinase-like_dom_sf"/>
</dbReference>
<organism evidence="14 16">
    <name type="scientific">Limulus polyphemus</name>
    <name type="common">Atlantic horseshoe crab</name>
    <dbReference type="NCBI Taxonomy" id="6850"/>
    <lineage>
        <taxon>Eukaryota</taxon>
        <taxon>Metazoa</taxon>
        <taxon>Ecdysozoa</taxon>
        <taxon>Arthropoda</taxon>
        <taxon>Chelicerata</taxon>
        <taxon>Merostomata</taxon>
        <taxon>Xiphosura</taxon>
        <taxon>Limulidae</taxon>
        <taxon>Limulus</taxon>
    </lineage>
</organism>